<keyword evidence="3" id="KW-0255">Endonuclease</keyword>
<dbReference type="Pfam" id="PF26340">
    <property type="entry name" value="DNA-SBD_ScoMcrA"/>
    <property type="match status" value="1"/>
</dbReference>
<dbReference type="AlphaFoldDB" id="A0AAN1FH66"/>
<proteinExistence type="predicted"/>
<evidence type="ECO:0000313" key="4">
    <source>
        <dbReference type="Proteomes" id="UP000197092"/>
    </source>
</evidence>
<keyword evidence="3" id="KW-0378">Hydrolase</keyword>
<dbReference type="Proteomes" id="UP000197092">
    <property type="component" value="Chromosome 1"/>
</dbReference>
<protein>
    <submittedName>
        <fullName evidence="3">Restriction endonuclease</fullName>
    </submittedName>
</protein>
<dbReference type="EMBL" id="CP018308">
    <property type="protein sequence ID" value="ASI90485.1"/>
    <property type="molecule type" value="Genomic_DNA"/>
</dbReference>
<feature type="domain" description="ScoMcrA-like DNA sulfur-binding" evidence="2">
    <location>
        <begin position="7"/>
        <end position="98"/>
    </location>
</feature>
<dbReference type="InterPro" id="IPR003615">
    <property type="entry name" value="HNH_nuc"/>
</dbReference>
<evidence type="ECO:0000313" key="3">
    <source>
        <dbReference type="EMBL" id="ASI90485.1"/>
    </source>
</evidence>
<gene>
    <name evidence="3" type="ORF">BSZ05_12265</name>
</gene>
<accession>A0AAN1FH66</accession>
<evidence type="ECO:0000259" key="2">
    <source>
        <dbReference type="Pfam" id="PF26340"/>
    </source>
</evidence>
<dbReference type="KEGG" id="vsh:BSZ05_12265"/>
<dbReference type="GO" id="GO:0004519">
    <property type="term" value="F:endonuclease activity"/>
    <property type="evidence" value="ECO:0007669"/>
    <property type="project" value="UniProtKB-KW"/>
</dbReference>
<organism evidence="3 4">
    <name type="scientific">Vibrio mediterranei</name>
    <dbReference type="NCBI Taxonomy" id="689"/>
    <lineage>
        <taxon>Bacteria</taxon>
        <taxon>Pseudomonadati</taxon>
        <taxon>Pseudomonadota</taxon>
        <taxon>Gammaproteobacteria</taxon>
        <taxon>Vibrionales</taxon>
        <taxon>Vibrionaceae</taxon>
        <taxon>Vibrio</taxon>
    </lineage>
</organism>
<evidence type="ECO:0000259" key="1">
    <source>
        <dbReference type="Pfam" id="PF13391"/>
    </source>
</evidence>
<name>A0AAN1FH66_9VIBR</name>
<feature type="domain" description="HNH nuclease" evidence="1">
    <location>
        <begin position="277"/>
        <end position="329"/>
    </location>
</feature>
<dbReference type="Pfam" id="PF13391">
    <property type="entry name" value="HNH_2"/>
    <property type="match status" value="1"/>
</dbReference>
<reference evidence="4" key="1">
    <citation type="submission" date="2016-12" db="EMBL/GenBank/DDBJ databases">
        <title>Comparative genomic analysis reveals the diversity, evolution, and environmental adaptation strategies of the genus Vibrio.</title>
        <authorList>
            <person name="Lin H."/>
            <person name="Wang X."/>
            <person name="Zhang X.-H."/>
        </authorList>
    </citation>
    <scope>NUCLEOTIDE SEQUENCE [LARGE SCALE GENOMIC DNA]</scope>
    <source>
        <strain evidence="4">QT6D1</strain>
    </source>
</reference>
<dbReference type="InterPro" id="IPR058813">
    <property type="entry name" value="DNA-SBD_ScoMcrA"/>
</dbReference>
<dbReference type="RefSeq" id="WP_088877000.1">
    <property type="nucleotide sequence ID" value="NZ_CP018308.1"/>
</dbReference>
<sequence length="375" mass="42983">MALELYLDKFRNLNMNSAGGKKSPHKVCMLLAVMDLIHVGGIASNKIFFNQALKDQFTHHFDNFAQGRDKNTPENPYFHLKSEGFWHLKFEEGYKEQAVKRYSSKAISYAYLDEELFDFMKSHIVSNELKDALVTNLSDIASLYYQWLLDLGKSEKTATNYLGAIRGSISNWLMDANEIREPLTEVKSYSRFVSLEAKAKTMEIFKQRDSKGKGMYSAALVHYNNFLADLAQVDVNADIRQVMSDQKLTETEKTILVNTRIGQGNFRAQLVEMWGGCALTGYKNTQLLLASHIKPWRDSSNEERLDKYNGLLLLANLDKAFDLGFISFDNQGKVMISKYLEKPEVVGIHEAMSFQISSQHRRYLEHHRGVLFKGR</sequence>
<keyword evidence="3" id="KW-0540">Nuclease</keyword>